<dbReference type="CDD" id="cd00167">
    <property type="entry name" value="SANT"/>
    <property type="match status" value="2"/>
</dbReference>
<feature type="compositionally biased region" description="Basic and acidic residues" evidence="5">
    <location>
        <begin position="120"/>
        <end position="130"/>
    </location>
</feature>
<dbReference type="PANTHER" id="PTHR47999">
    <property type="entry name" value="TRANSCRIPTION FACTOR MYB8-RELATED-RELATED"/>
    <property type="match status" value="1"/>
</dbReference>
<dbReference type="Proteomes" id="UP001370490">
    <property type="component" value="Unassembled WGS sequence"/>
</dbReference>
<dbReference type="PROSITE" id="PS50090">
    <property type="entry name" value="MYB_LIKE"/>
    <property type="match status" value="2"/>
</dbReference>
<dbReference type="GO" id="GO:0005634">
    <property type="term" value="C:nucleus"/>
    <property type="evidence" value="ECO:0007669"/>
    <property type="project" value="UniProtKB-SubCell"/>
</dbReference>
<reference evidence="8 9" key="1">
    <citation type="submission" date="2023-12" db="EMBL/GenBank/DDBJ databases">
        <title>A high-quality genome assembly for Dillenia turbinata (Dilleniales).</title>
        <authorList>
            <person name="Chanderbali A."/>
        </authorList>
    </citation>
    <scope>NUCLEOTIDE SEQUENCE [LARGE SCALE GENOMIC DNA]</scope>
    <source>
        <strain evidence="8">LSX21</strain>
        <tissue evidence="8">Leaf</tissue>
    </source>
</reference>
<organism evidence="8 9">
    <name type="scientific">Dillenia turbinata</name>
    <dbReference type="NCBI Taxonomy" id="194707"/>
    <lineage>
        <taxon>Eukaryota</taxon>
        <taxon>Viridiplantae</taxon>
        <taxon>Streptophyta</taxon>
        <taxon>Embryophyta</taxon>
        <taxon>Tracheophyta</taxon>
        <taxon>Spermatophyta</taxon>
        <taxon>Magnoliopsida</taxon>
        <taxon>eudicotyledons</taxon>
        <taxon>Gunneridae</taxon>
        <taxon>Pentapetalae</taxon>
        <taxon>Dilleniales</taxon>
        <taxon>Dilleniaceae</taxon>
        <taxon>Dillenia</taxon>
    </lineage>
</organism>
<protein>
    <submittedName>
        <fullName evidence="8">SANT/Myb domain</fullName>
    </submittedName>
</protein>
<evidence type="ECO:0000256" key="5">
    <source>
        <dbReference type="SAM" id="MobiDB-lite"/>
    </source>
</evidence>
<keyword evidence="9" id="KW-1185">Reference proteome</keyword>
<evidence type="ECO:0000256" key="3">
    <source>
        <dbReference type="ARBA" id="ARBA00023125"/>
    </source>
</evidence>
<evidence type="ECO:0000259" key="6">
    <source>
        <dbReference type="PROSITE" id="PS50090"/>
    </source>
</evidence>
<dbReference type="Gene3D" id="1.10.10.60">
    <property type="entry name" value="Homeodomain-like"/>
    <property type="match status" value="2"/>
</dbReference>
<evidence type="ECO:0000313" key="9">
    <source>
        <dbReference type="Proteomes" id="UP001370490"/>
    </source>
</evidence>
<keyword evidence="2" id="KW-0677">Repeat</keyword>
<dbReference type="Pfam" id="PF00249">
    <property type="entry name" value="Myb_DNA-binding"/>
    <property type="match status" value="2"/>
</dbReference>
<dbReference type="InterPro" id="IPR015495">
    <property type="entry name" value="Myb_TF_plants"/>
</dbReference>
<accession>A0AAN8UCD9</accession>
<keyword evidence="3" id="KW-0238">DNA-binding</keyword>
<feature type="domain" description="Myb-like" evidence="6">
    <location>
        <begin position="9"/>
        <end position="61"/>
    </location>
</feature>
<dbReference type="InterPro" id="IPR017930">
    <property type="entry name" value="Myb_dom"/>
</dbReference>
<evidence type="ECO:0000256" key="2">
    <source>
        <dbReference type="ARBA" id="ARBA00022737"/>
    </source>
</evidence>
<name>A0AAN8UCD9_9MAGN</name>
<dbReference type="AlphaFoldDB" id="A0AAN8UCD9"/>
<comment type="subcellular location">
    <subcellularLocation>
        <location evidence="1">Nucleus</location>
    </subcellularLocation>
</comment>
<evidence type="ECO:0000256" key="4">
    <source>
        <dbReference type="ARBA" id="ARBA00023242"/>
    </source>
</evidence>
<dbReference type="GO" id="GO:0003677">
    <property type="term" value="F:DNA binding"/>
    <property type="evidence" value="ECO:0007669"/>
    <property type="project" value="UniProtKB-KW"/>
</dbReference>
<proteinExistence type="predicted"/>
<evidence type="ECO:0000256" key="1">
    <source>
        <dbReference type="ARBA" id="ARBA00004123"/>
    </source>
</evidence>
<evidence type="ECO:0000259" key="7">
    <source>
        <dbReference type="PROSITE" id="PS51294"/>
    </source>
</evidence>
<feature type="domain" description="HTH myb-type" evidence="7">
    <location>
        <begin position="62"/>
        <end position="116"/>
    </location>
</feature>
<dbReference type="InterPro" id="IPR009057">
    <property type="entry name" value="Homeodomain-like_sf"/>
</dbReference>
<dbReference type="SUPFAM" id="SSF46689">
    <property type="entry name" value="Homeodomain-like"/>
    <property type="match status" value="1"/>
</dbReference>
<dbReference type="EMBL" id="JBAMMX010000027">
    <property type="protein sequence ID" value="KAK6912865.1"/>
    <property type="molecule type" value="Genomic_DNA"/>
</dbReference>
<dbReference type="FunFam" id="1.10.10.60:FF:000001">
    <property type="entry name" value="MYB-related transcription factor"/>
    <property type="match status" value="1"/>
</dbReference>
<gene>
    <name evidence="8" type="ORF">RJ641_022466</name>
</gene>
<keyword evidence="4" id="KW-0539">Nucleus</keyword>
<feature type="region of interest" description="Disordered" evidence="5">
    <location>
        <begin position="120"/>
        <end position="151"/>
    </location>
</feature>
<dbReference type="PANTHER" id="PTHR47999:SF86">
    <property type="entry name" value="MYB-RELATED PROTEIN MYB4-LIKE"/>
    <property type="match status" value="1"/>
</dbReference>
<dbReference type="PROSITE" id="PS51294">
    <property type="entry name" value="HTH_MYB"/>
    <property type="match status" value="2"/>
</dbReference>
<evidence type="ECO:0000313" key="8">
    <source>
        <dbReference type="EMBL" id="KAK6912865.1"/>
    </source>
</evidence>
<dbReference type="SMART" id="SM00717">
    <property type="entry name" value="SANT"/>
    <property type="match status" value="2"/>
</dbReference>
<comment type="caution">
    <text evidence="8">The sequence shown here is derived from an EMBL/GenBank/DDBJ whole genome shotgun (WGS) entry which is preliminary data.</text>
</comment>
<feature type="domain" description="HTH myb-type" evidence="7">
    <location>
        <begin position="9"/>
        <end position="61"/>
    </location>
</feature>
<sequence>MGRRPCCSKEGLNRGAWTAIEDKILTDYIKVHGEGKWGEIPTKAGLKRCGKSCRLRWLNYLRPDIKRGNITPDEEDLIIRLHRLLGNRWSLIAGRLPGRTDNEIKNYWNTNLAKKELIRKQSKSKFDQQIRRPIRPPTKDSPKESSPGVVRAKATRCTSKVFVFPHIPNSDDTNQMNLVKEVEGEAELGDGSSSFASDGDISLDFLIDFDVDQGCTFDYGTNEFDLVQSGGTNHEFWAAASSPDQPLLPAQDQEILGGTNEVQVGSDFRSLTAFLDTADEWLGDGASVMCPI</sequence>
<dbReference type="InterPro" id="IPR001005">
    <property type="entry name" value="SANT/Myb"/>
</dbReference>
<feature type="domain" description="Myb-like" evidence="6">
    <location>
        <begin position="62"/>
        <end position="112"/>
    </location>
</feature>